<feature type="domain" description="F5/8 type C" evidence="3">
    <location>
        <begin position="141"/>
        <end position="282"/>
    </location>
</feature>
<comment type="caution">
    <text evidence="4">The sequence shown here is derived from an EMBL/GenBank/DDBJ whole genome shotgun (WGS) entry which is preliminary data.</text>
</comment>
<dbReference type="EMBL" id="BOPF01000010">
    <property type="protein sequence ID" value="GIJ46334.1"/>
    <property type="molecule type" value="Genomic_DNA"/>
</dbReference>
<evidence type="ECO:0000313" key="5">
    <source>
        <dbReference type="Proteomes" id="UP000619260"/>
    </source>
</evidence>
<organism evidence="4 5">
    <name type="scientific">Virgisporangium aliadipatigenens</name>
    <dbReference type="NCBI Taxonomy" id="741659"/>
    <lineage>
        <taxon>Bacteria</taxon>
        <taxon>Bacillati</taxon>
        <taxon>Actinomycetota</taxon>
        <taxon>Actinomycetes</taxon>
        <taxon>Micromonosporales</taxon>
        <taxon>Micromonosporaceae</taxon>
        <taxon>Virgisporangium</taxon>
    </lineage>
</organism>
<keyword evidence="2" id="KW-0812">Transmembrane</keyword>
<evidence type="ECO:0000256" key="2">
    <source>
        <dbReference type="SAM" id="Phobius"/>
    </source>
</evidence>
<accession>A0A8J3YJ55</accession>
<dbReference type="Proteomes" id="UP000619260">
    <property type="component" value="Unassembled WGS sequence"/>
</dbReference>
<keyword evidence="2" id="KW-0472">Membrane</keyword>
<evidence type="ECO:0000313" key="4">
    <source>
        <dbReference type="EMBL" id="GIJ46334.1"/>
    </source>
</evidence>
<protein>
    <recommendedName>
        <fullName evidence="3">F5/8 type C domain-containing protein</fullName>
    </recommendedName>
</protein>
<name>A0A8J3YJ55_9ACTN</name>
<dbReference type="Gene3D" id="2.60.120.260">
    <property type="entry name" value="Galactose-binding domain-like"/>
    <property type="match status" value="1"/>
</dbReference>
<feature type="compositionally biased region" description="Low complexity" evidence="1">
    <location>
        <begin position="117"/>
        <end position="147"/>
    </location>
</feature>
<dbReference type="AlphaFoldDB" id="A0A8J3YJ55"/>
<dbReference type="SUPFAM" id="SSF49785">
    <property type="entry name" value="Galactose-binding domain-like"/>
    <property type="match status" value="1"/>
</dbReference>
<keyword evidence="5" id="KW-1185">Reference proteome</keyword>
<dbReference type="InterPro" id="IPR000421">
    <property type="entry name" value="FA58C"/>
</dbReference>
<feature type="transmembrane region" description="Helical" evidence="2">
    <location>
        <begin position="63"/>
        <end position="81"/>
    </location>
</feature>
<feature type="region of interest" description="Disordered" evidence="1">
    <location>
        <begin position="82"/>
        <end position="147"/>
    </location>
</feature>
<proteinExistence type="predicted"/>
<sequence>MAVLETITGMADHRDPGRPVRATTLVVTRSGGQVPAPAPEMVEYTPFPARDPFGTSVLRRRRTLILAVLVAMLSVAAYAFGPVRPPRNRPVAPPAAQQTGPQLAPDGTTDQPATEEGVAGAGSASASASPAPSKASPTAASAAPAVGNTAPAGPRNVAAGAAVEASSVEAPHLAPSNAIDGNGETRWGSGFADPQWIKLDLGNQYPLGRVAITWERAYATRFQVEVSGDGNAWKKVYETANGNGGTTVFFATGNTSRYVKITGLARISEYGYSIIDIAVFTA</sequence>
<dbReference type="Pfam" id="PF00754">
    <property type="entry name" value="F5_F8_type_C"/>
    <property type="match status" value="1"/>
</dbReference>
<keyword evidence="2" id="KW-1133">Transmembrane helix</keyword>
<evidence type="ECO:0000256" key="1">
    <source>
        <dbReference type="SAM" id="MobiDB-lite"/>
    </source>
</evidence>
<evidence type="ECO:0000259" key="3">
    <source>
        <dbReference type="PROSITE" id="PS50022"/>
    </source>
</evidence>
<dbReference type="InterPro" id="IPR008979">
    <property type="entry name" value="Galactose-bd-like_sf"/>
</dbReference>
<dbReference type="PROSITE" id="PS50022">
    <property type="entry name" value="FA58C_3"/>
    <property type="match status" value="1"/>
</dbReference>
<gene>
    <name evidence="4" type="ORF">Val02_32200</name>
</gene>
<reference evidence="4" key="1">
    <citation type="submission" date="2021-01" db="EMBL/GenBank/DDBJ databases">
        <title>Whole genome shotgun sequence of Virgisporangium aliadipatigenens NBRC 105644.</title>
        <authorList>
            <person name="Komaki H."/>
            <person name="Tamura T."/>
        </authorList>
    </citation>
    <scope>NUCLEOTIDE SEQUENCE</scope>
    <source>
        <strain evidence="4">NBRC 105644</strain>
    </source>
</reference>